<dbReference type="PANTHER" id="PTHR31136:SF5">
    <property type="entry name" value="2-OXOADIPATE DIOXYGENASE_DECARBOXYLASE, CHLOROPLASTIC"/>
    <property type="match status" value="1"/>
</dbReference>
<comment type="caution">
    <text evidence="8">The sequence shown here is derived from an EMBL/GenBank/DDBJ whole genome shotgun (WGS) entry which is preliminary data.</text>
</comment>
<dbReference type="EC" id="1.13.11.93" evidence="6"/>
<evidence type="ECO:0000256" key="7">
    <source>
        <dbReference type="ARBA" id="ARBA00035045"/>
    </source>
</evidence>
<protein>
    <recommendedName>
        <fullName evidence="6">2-oxoadipate dioxygenase/decarboxylase</fullName>
        <ecNumber evidence="6">1.13.11.93</ecNumber>
    </recommendedName>
    <alternativeName>
        <fullName evidence="7">2-hydroxyglutarate synthase</fullName>
    </alternativeName>
</protein>
<comment type="cofactor">
    <cofactor evidence="1">
        <name>Fe(2+)</name>
        <dbReference type="ChEBI" id="CHEBI:29033"/>
    </cofactor>
</comment>
<keyword evidence="9" id="KW-1185">Reference proteome</keyword>
<reference evidence="8 9" key="1">
    <citation type="submission" date="2024-06" db="EMBL/GenBank/DDBJ databases">
        <authorList>
            <person name="Chen R.Y."/>
        </authorList>
    </citation>
    <scope>NUCLEOTIDE SEQUENCE [LARGE SCALE GENOMIC DNA]</scope>
    <source>
        <strain evidence="8 9">D2</strain>
    </source>
</reference>
<dbReference type="PANTHER" id="PTHR31136">
    <property type="entry name" value="DUF1338 DOMAIN-CONTAINING PROTEIN"/>
    <property type="match status" value="1"/>
</dbReference>
<evidence type="ECO:0000256" key="5">
    <source>
        <dbReference type="ARBA" id="ARBA00035013"/>
    </source>
</evidence>
<gene>
    <name evidence="8" type="ORF">ABS311_04665</name>
</gene>
<evidence type="ECO:0000256" key="2">
    <source>
        <dbReference type="ARBA" id="ARBA00022964"/>
    </source>
</evidence>
<evidence type="ECO:0000256" key="4">
    <source>
        <dbReference type="ARBA" id="ARBA00023004"/>
    </source>
</evidence>
<dbReference type="EMBL" id="JBELOE010000093">
    <property type="protein sequence ID" value="MER2491170.1"/>
    <property type="molecule type" value="Genomic_DNA"/>
</dbReference>
<name>A0ABV1RE24_9ALTE</name>
<dbReference type="Pfam" id="PF07063">
    <property type="entry name" value="HGLS"/>
    <property type="match status" value="2"/>
</dbReference>
<dbReference type="RefSeq" id="WP_350400860.1">
    <property type="nucleotide sequence ID" value="NZ_JBELOE010000093.1"/>
</dbReference>
<keyword evidence="4" id="KW-0408">Iron</keyword>
<dbReference type="InterPro" id="IPR009770">
    <property type="entry name" value="HGLS"/>
</dbReference>
<dbReference type="SMART" id="SM01150">
    <property type="entry name" value="DUF1338"/>
    <property type="match status" value="1"/>
</dbReference>
<proteinExistence type="inferred from homology"/>
<evidence type="ECO:0000256" key="3">
    <source>
        <dbReference type="ARBA" id="ARBA00023002"/>
    </source>
</evidence>
<sequence length="262" mass="30164">MYALMNQLWLDYLTLNPQAAAINRLLAENEAVANDHIALRTMAHAKTNIQQLAQHFLTLGYTPADCYHFATKKLDAQYFIHLQRPRWPKIFISQLTMSQCSTYLQNVIEQAINDIPDDFCQAADCLYRGRIWPASYPIYCRLAEESEYAAWWYALGFHANHFTVNVNQLLPKTQLEEVNQKLKRAGYALNPHGGEIKGHESDGLKQSATLADKQKIDFIEGKFEIPTCYYEFAERFTLSDGQLFQGFVTQSADKIFQSTDRY</sequence>
<comment type="similarity">
    <text evidence="5">Belongs to the 2-oxoadipate dioxygenase/decarboxylase family.</text>
</comment>
<dbReference type="CDD" id="cd16350">
    <property type="entry name" value="VOC_like"/>
    <property type="match status" value="1"/>
</dbReference>
<keyword evidence="2" id="KW-0223">Dioxygenase</keyword>
<organism evidence="8 9">
    <name type="scientific">Catenovulum sediminis</name>
    <dbReference type="NCBI Taxonomy" id="1740262"/>
    <lineage>
        <taxon>Bacteria</taxon>
        <taxon>Pseudomonadati</taxon>
        <taxon>Pseudomonadota</taxon>
        <taxon>Gammaproteobacteria</taxon>
        <taxon>Alteromonadales</taxon>
        <taxon>Alteromonadaceae</taxon>
        <taxon>Catenovulum</taxon>
    </lineage>
</organism>
<dbReference type="Gene3D" id="3.10.180.50">
    <property type="match status" value="1"/>
</dbReference>
<keyword evidence="3" id="KW-0560">Oxidoreductase</keyword>
<evidence type="ECO:0000313" key="8">
    <source>
        <dbReference type="EMBL" id="MER2491170.1"/>
    </source>
</evidence>
<evidence type="ECO:0000256" key="6">
    <source>
        <dbReference type="ARBA" id="ARBA00035023"/>
    </source>
</evidence>
<evidence type="ECO:0000256" key="1">
    <source>
        <dbReference type="ARBA" id="ARBA00001954"/>
    </source>
</evidence>
<dbReference type="Proteomes" id="UP001467690">
    <property type="component" value="Unassembled WGS sequence"/>
</dbReference>
<accession>A0ABV1RE24</accession>
<evidence type="ECO:0000313" key="9">
    <source>
        <dbReference type="Proteomes" id="UP001467690"/>
    </source>
</evidence>